<keyword evidence="4" id="KW-1185">Reference proteome</keyword>
<dbReference type="InterPro" id="IPR013945">
    <property type="entry name" value="Pkr1"/>
</dbReference>
<dbReference type="EMBL" id="JAPMSZ010000005">
    <property type="protein sequence ID" value="KAJ5101605.1"/>
    <property type="molecule type" value="Genomic_DNA"/>
</dbReference>
<name>A0A9W9FK25_9EURO</name>
<keyword evidence="2" id="KW-0472">Membrane</keyword>
<dbReference type="Pfam" id="PF08636">
    <property type="entry name" value="Pkr1"/>
    <property type="match status" value="1"/>
</dbReference>
<evidence type="ECO:0000256" key="2">
    <source>
        <dbReference type="SAM" id="Phobius"/>
    </source>
</evidence>
<protein>
    <submittedName>
        <fullName evidence="3">Uncharacterized protein</fullName>
    </submittedName>
</protein>
<feature type="compositionally biased region" description="Low complexity" evidence="1">
    <location>
        <begin position="126"/>
        <end position="137"/>
    </location>
</feature>
<evidence type="ECO:0000313" key="3">
    <source>
        <dbReference type="EMBL" id="KAJ5101605.1"/>
    </source>
</evidence>
<dbReference type="GO" id="GO:0005789">
    <property type="term" value="C:endoplasmic reticulum membrane"/>
    <property type="evidence" value="ECO:0007669"/>
    <property type="project" value="TreeGrafter"/>
</dbReference>
<dbReference type="RefSeq" id="XP_056512436.1">
    <property type="nucleotide sequence ID" value="XM_056654409.1"/>
</dbReference>
<dbReference type="AlphaFoldDB" id="A0A9W9FK25"/>
<dbReference type="Proteomes" id="UP001141434">
    <property type="component" value="Unassembled WGS sequence"/>
</dbReference>
<gene>
    <name evidence="3" type="ORF">NUU61_003827</name>
</gene>
<evidence type="ECO:0000313" key="4">
    <source>
        <dbReference type="Proteomes" id="UP001141434"/>
    </source>
</evidence>
<feature type="compositionally biased region" description="Low complexity" evidence="1">
    <location>
        <begin position="93"/>
        <end position="107"/>
    </location>
</feature>
<dbReference type="PANTHER" id="PTHR28251">
    <property type="entry name" value="V-TYPE ATPASE ASSEMBLY FACTOR PKR1"/>
    <property type="match status" value="1"/>
</dbReference>
<organism evidence="3 4">
    <name type="scientific">Penicillium alfredii</name>
    <dbReference type="NCBI Taxonomy" id="1506179"/>
    <lineage>
        <taxon>Eukaryota</taxon>
        <taxon>Fungi</taxon>
        <taxon>Dikarya</taxon>
        <taxon>Ascomycota</taxon>
        <taxon>Pezizomycotina</taxon>
        <taxon>Eurotiomycetes</taxon>
        <taxon>Eurotiomycetidae</taxon>
        <taxon>Eurotiales</taxon>
        <taxon>Aspergillaceae</taxon>
        <taxon>Penicillium</taxon>
    </lineage>
</organism>
<dbReference type="OrthoDB" id="9626941at2759"/>
<keyword evidence="2" id="KW-0812">Transmembrane</keyword>
<feature type="region of interest" description="Disordered" evidence="1">
    <location>
        <begin position="75"/>
        <end position="173"/>
    </location>
</feature>
<dbReference type="GO" id="GO:0070072">
    <property type="term" value="P:vacuolar proton-transporting V-type ATPase complex assembly"/>
    <property type="evidence" value="ECO:0007669"/>
    <property type="project" value="InterPro"/>
</dbReference>
<dbReference type="GeneID" id="81393577"/>
<feature type="transmembrane region" description="Helical" evidence="2">
    <location>
        <begin position="20"/>
        <end position="41"/>
    </location>
</feature>
<sequence>MASFVEDLWSSVFTPGPTPTLLIATNVTFAALQLVLFLLLLATYSIHFVVLSLLCGGLWYSINWFAAEVRLAQQAQDAERKKQQPDPDNPRPDASAKSSKKTSAVDSADSETETETLASGATIPRSSAIATGSASSARLQPVGRDAHKRPSMSGDSSGYGSTDSEWEKVDTQL</sequence>
<feature type="compositionally biased region" description="Basic and acidic residues" evidence="1">
    <location>
        <begin position="77"/>
        <end position="91"/>
    </location>
</feature>
<evidence type="ECO:0000256" key="1">
    <source>
        <dbReference type="SAM" id="MobiDB-lite"/>
    </source>
</evidence>
<reference evidence="3" key="1">
    <citation type="submission" date="2022-11" db="EMBL/GenBank/DDBJ databases">
        <authorList>
            <person name="Petersen C."/>
        </authorList>
    </citation>
    <scope>NUCLEOTIDE SEQUENCE</scope>
    <source>
        <strain evidence="3">IBT 34128</strain>
    </source>
</reference>
<dbReference type="PANTHER" id="PTHR28251:SF1">
    <property type="entry name" value="V-TYPE ATPASE ASSEMBLY FACTOR PKR1"/>
    <property type="match status" value="1"/>
</dbReference>
<feature type="transmembrane region" description="Helical" evidence="2">
    <location>
        <begin position="48"/>
        <end position="66"/>
    </location>
</feature>
<keyword evidence="2" id="KW-1133">Transmembrane helix</keyword>
<feature type="compositionally biased region" description="Low complexity" evidence="1">
    <location>
        <begin position="151"/>
        <end position="163"/>
    </location>
</feature>
<reference evidence="3" key="2">
    <citation type="journal article" date="2023" name="IMA Fungus">
        <title>Comparative genomic study of the Penicillium genus elucidates a diverse pangenome and 15 lateral gene transfer events.</title>
        <authorList>
            <person name="Petersen C."/>
            <person name="Sorensen T."/>
            <person name="Nielsen M.R."/>
            <person name="Sondergaard T.E."/>
            <person name="Sorensen J.L."/>
            <person name="Fitzpatrick D.A."/>
            <person name="Frisvad J.C."/>
            <person name="Nielsen K.L."/>
        </authorList>
    </citation>
    <scope>NUCLEOTIDE SEQUENCE</scope>
    <source>
        <strain evidence="3">IBT 34128</strain>
    </source>
</reference>
<accession>A0A9W9FK25</accession>
<proteinExistence type="predicted"/>
<comment type="caution">
    <text evidence="3">The sequence shown here is derived from an EMBL/GenBank/DDBJ whole genome shotgun (WGS) entry which is preliminary data.</text>
</comment>